<organism evidence="4 5">
    <name type="scientific">Paralvinella palmiformis</name>
    <dbReference type="NCBI Taxonomy" id="53620"/>
    <lineage>
        <taxon>Eukaryota</taxon>
        <taxon>Metazoa</taxon>
        <taxon>Spiralia</taxon>
        <taxon>Lophotrochozoa</taxon>
        <taxon>Annelida</taxon>
        <taxon>Polychaeta</taxon>
        <taxon>Sedentaria</taxon>
        <taxon>Canalipalpata</taxon>
        <taxon>Terebellida</taxon>
        <taxon>Terebelliformia</taxon>
        <taxon>Alvinellidae</taxon>
        <taxon>Paralvinella</taxon>
    </lineage>
</organism>
<dbReference type="InterPro" id="IPR008936">
    <property type="entry name" value="Rho_GTPase_activation_prot"/>
</dbReference>
<name>A0AAD9K152_9ANNE</name>
<feature type="domain" description="Rho-GAP" evidence="3">
    <location>
        <begin position="1"/>
        <end position="60"/>
    </location>
</feature>
<evidence type="ECO:0000259" key="3">
    <source>
        <dbReference type="PROSITE" id="PS50238"/>
    </source>
</evidence>
<sequence length="350" mass="38947">MLLHKVALEPTNKMTSDNLGTLFAPHLLMPRRMSASELQMAAGDMSKMVTFMIDNVDDLFKLPQPVIRDIATYWSQMEESSAKSMADDVGSVHLQCLGQSDSSDPPIYTSVTFADRQASRQAATETDTQMALAQLYAHISSMPSSSKKRRLLKQFTKNSAVSHLSSPPGTDEKSKKSKLLGESIKKIVGRSHRRHGSHQSLLIDDGIRELANMPLAVSLSKPKPRCSRVIDFPSSPRVHIVDMKENQDPKMAIHRKIKPKPSSLGCVLMDAALYTSGSPMPAFSRQFMTSHNLDGTPLEFTSKKRCHPREQKSPIRRTPDSRFERPIAFVSPITRTFNKASLTTKVTTVQ</sequence>
<dbReference type="GO" id="GO:0051056">
    <property type="term" value="P:regulation of small GTPase mediated signal transduction"/>
    <property type="evidence" value="ECO:0007669"/>
    <property type="project" value="TreeGrafter"/>
</dbReference>
<gene>
    <name evidence="4" type="ORF">LSH36_91g08008</name>
</gene>
<dbReference type="GO" id="GO:0007165">
    <property type="term" value="P:signal transduction"/>
    <property type="evidence" value="ECO:0007669"/>
    <property type="project" value="InterPro"/>
</dbReference>
<reference evidence="4" key="1">
    <citation type="journal article" date="2023" name="Mol. Biol. Evol.">
        <title>Third-Generation Sequencing Reveals the Adaptive Role of the Epigenome in Three Deep-Sea Polychaetes.</title>
        <authorList>
            <person name="Perez M."/>
            <person name="Aroh O."/>
            <person name="Sun Y."/>
            <person name="Lan Y."/>
            <person name="Juniper S.K."/>
            <person name="Young C.R."/>
            <person name="Angers B."/>
            <person name="Qian P.Y."/>
        </authorList>
    </citation>
    <scope>NUCLEOTIDE SEQUENCE</scope>
    <source>
        <strain evidence="4">P08H-3</strain>
    </source>
</reference>
<dbReference type="Gene3D" id="1.10.555.10">
    <property type="entry name" value="Rho GTPase activation protein"/>
    <property type="match status" value="1"/>
</dbReference>
<accession>A0AAD9K152</accession>
<protein>
    <recommendedName>
        <fullName evidence="3">Rho-GAP domain-containing protein</fullName>
    </recommendedName>
</protein>
<dbReference type="Proteomes" id="UP001208570">
    <property type="component" value="Unassembled WGS sequence"/>
</dbReference>
<evidence type="ECO:0000256" key="2">
    <source>
        <dbReference type="SAM" id="MobiDB-lite"/>
    </source>
</evidence>
<dbReference type="SUPFAM" id="SSF48350">
    <property type="entry name" value="GTPase activation domain, GAP"/>
    <property type="match status" value="1"/>
</dbReference>
<dbReference type="AlphaFoldDB" id="A0AAD9K152"/>
<feature type="compositionally biased region" description="Basic and acidic residues" evidence="2">
    <location>
        <begin position="308"/>
        <end position="319"/>
    </location>
</feature>
<dbReference type="PANTHER" id="PTHR14963">
    <property type="entry name" value="RHO GTPASE ACTIVATING PROTEIN 18,19-RELATED"/>
    <property type="match status" value="1"/>
</dbReference>
<feature type="region of interest" description="Disordered" evidence="2">
    <location>
        <begin position="158"/>
        <end position="178"/>
    </location>
</feature>
<evidence type="ECO:0000313" key="4">
    <source>
        <dbReference type="EMBL" id="KAK2162827.1"/>
    </source>
</evidence>
<dbReference type="PROSITE" id="PS50238">
    <property type="entry name" value="RHOGAP"/>
    <property type="match status" value="1"/>
</dbReference>
<comment type="caution">
    <text evidence="4">The sequence shown here is derived from an EMBL/GenBank/DDBJ whole genome shotgun (WGS) entry which is preliminary data.</text>
</comment>
<feature type="region of interest" description="Disordered" evidence="2">
    <location>
        <begin position="299"/>
        <end position="319"/>
    </location>
</feature>
<keyword evidence="5" id="KW-1185">Reference proteome</keyword>
<dbReference type="PANTHER" id="PTHR14963:SF7">
    <property type="entry name" value="RHO GTPASE-ACTIVATING PROTEIN 19"/>
    <property type="match status" value="1"/>
</dbReference>
<proteinExistence type="predicted"/>
<dbReference type="EMBL" id="JAODUP010000091">
    <property type="protein sequence ID" value="KAK2162827.1"/>
    <property type="molecule type" value="Genomic_DNA"/>
</dbReference>
<keyword evidence="1" id="KW-0343">GTPase activation</keyword>
<dbReference type="GO" id="GO:0005096">
    <property type="term" value="F:GTPase activator activity"/>
    <property type="evidence" value="ECO:0007669"/>
    <property type="project" value="UniProtKB-KW"/>
</dbReference>
<evidence type="ECO:0000313" key="5">
    <source>
        <dbReference type="Proteomes" id="UP001208570"/>
    </source>
</evidence>
<dbReference type="InterPro" id="IPR000198">
    <property type="entry name" value="RhoGAP_dom"/>
</dbReference>
<dbReference type="GO" id="GO:0005737">
    <property type="term" value="C:cytoplasm"/>
    <property type="evidence" value="ECO:0007669"/>
    <property type="project" value="TreeGrafter"/>
</dbReference>
<evidence type="ECO:0000256" key="1">
    <source>
        <dbReference type="ARBA" id="ARBA00022468"/>
    </source>
</evidence>
<feature type="compositionally biased region" description="Polar residues" evidence="2">
    <location>
        <begin position="158"/>
        <end position="168"/>
    </location>
</feature>